<name>A0ABT0X926_9ACTN</name>
<gene>
    <name evidence="2" type="ORF">M1E25_17050</name>
</gene>
<sequence length="107" mass="11237">MIAVRGIEARVPAAQLRQPEQRERQRLGGGTPSLRDSSVGRKTVRRGGGAAVVGGDSTAGTVFRQTVAQEGRQNNSCDNAFPATLNNSSDSRCGAANESVEICHGEK</sequence>
<protein>
    <submittedName>
        <fullName evidence="2">Uncharacterized protein</fullName>
    </submittedName>
</protein>
<evidence type="ECO:0000256" key="1">
    <source>
        <dbReference type="SAM" id="MobiDB-lite"/>
    </source>
</evidence>
<accession>A0ABT0X926</accession>
<reference evidence="2" key="1">
    <citation type="journal article" date="2023" name="Int. J. Syst. Evol. Microbiol.">
        <title>Streptomyces meridianus sp. nov. isolated from brackish water of the Tagus estuary in Alcochete, Portugal.</title>
        <authorList>
            <person name="Santos J.D.N."/>
            <person name="Klimek D."/>
            <person name="Calusinska M."/>
            <person name="Lobo Da Cunha A."/>
            <person name="Catita J."/>
            <person name="Goncalves H."/>
            <person name="Gonzalez I."/>
            <person name="Reyes F."/>
            <person name="Lage O.M."/>
        </authorList>
    </citation>
    <scope>NUCLEOTIDE SEQUENCE</scope>
    <source>
        <strain evidence="2">MTZ3.1</strain>
    </source>
</reference>
<comment type="caution">
    <text evidence="2">The sequence shown here is derived from an EMBL/GenBank/DDBJ whole genome shotgun (WGS) entry which is preliminary data.</text>
</comment>
<dbReference type="RefSeq" id="WP_251416410.1">
    <property type="nucleotide sequence ID" value="NZ_JAMQGM010000037.1"/>
</dbReference>
<organism evidence="2 3">
    <name type="scientific">Streptomyces meridianus</name>
    <dbReference type="NCBI Taxonomy" id="2938945"/>
    <lineage>
        <taxon>Bacteria</taxon>
        <taxon>Bacillati</taxon>
        <taxon>Actinomycetota</taxon>
        <taxon>Actinomycetes</taxon>
        <taxon>Kitasatosporales</taxon>
        <taxon>Streptomycetaceae</taxon>
        <taxon>Streptomyces</taxon>
    </lineage>
</organism>
<evidence type="ECO:0000313" key="2">
    <source>
        <dbReference type="EMBL" id="MCM2579039.1"/>
    </source>
</evidence>
<evidence type="ECO:0000313" key="3">
    <source>
        <dbReference type="Proteomes" id="UP001167160"/>
    </source>
</evidence>
<feature type="region of interest" description="Disordered" evidence="1">
    <location>
        <begin position="13"/>
        <end position="56"/>
    </location>
</feature>
<keyword evidence="3" id="KW-1185">Reference proteome</keyword>
<dbReference type="EMBL" id="JAMQGM010000037">
    <property type="protein sequence ID" value="MCM2579039.1"/>
    <property type="molecule type" value="Genomic_DNA"/>
</dbReference>
<dbReference type="Proteomes" id="UP001167160">
    <property type="component" value="Unassembled WGS sequence"/>
</dbReference>
<proteinExistence type="predicted"/>